<evidence type="ECO:0000256" key="8">
    <source>
        <dbReference type="ARBA" id="ARBA00030686"/>
    </source>
</evidence>
<evidence type="ECO:0000256" key="4">
    <source>
        <dbReference type="ARBA" id="ARBA00015486"/>
    </source>
</evidence>
<accession>A0A5S9N2T9</accession>
<evidence type="ECO:0000256" key="5">
    <source>
        <dbReference type="ARBA" id="ARBA00022573"/>
    </source>
</evidence>
<dbReference type="PANTHER" id="PTHR43463">
    <property type="entry name" value="NICOTINATE-NUCLEOTIDE--DIMETHYLBENZIMIDAZOLE PHOSPHORIBOSYLTRANSFERASE"/>
    <property type="match status" value="1"/>
</dbReference>
<dbReference type="Pfam" id="PF02277">
    <property type="entry name" value="DBI_PRT"/>
    <property type="match status" value="1"/>
</dbReference>
<dbReference type="CDD" id="cd02439">
    <property type="entry name" value="DMB-PRT_CobT"/>
    <property type="match status" value="1"/>
</dbReference>
<dbReference type="EMBL" id="CACSIK010000001">
    <property type="protein sequence ID" value="CAA0082972.1"/>
    <property type="molecule type" value="Genomic_DNA"/>
</dbReference>
<keyword evidence="7 10" id="KW-0808">Transferase</keyword>
<dbReference type="FunFam" id="3.40.50.10210:FF:000001">
    <property type="entry name" value="Nicotinate-nucleotide--dimethylbenzimidazole phosphoribosyltransferase"/>
    <property type="match status" value="1"/>
</dbReference>
<dbReference type="UniPathway" id="UPA00061">
    <property type="reaction ID" value="UER00516"/>
</dbReference>
<comment type="pathway">
    <text evidence="1 10">Nucleoside biosynthesis; alpha-ribazole biosynthesis; alpha-ribazole from 5,6-dimethylbenzimidazole: step 1/2.</text>
</comment>
<dbReference type="OrthoDB" id="9781491at2"/>
<organism evidence="11 13">
    <name type="scientific">Zhongshania aliphaticivorans</name>
    <dbReference type="NCBI Taxonomy" id="1470434"/>
    <lineage>
        <taxon>Bacteria</taxon>
        <taxon>Pseudomonadati</taxon>
        <taxon>Pseudomonadota</taxon>
        <taxon>Gammaproteobacteria</taxon>
        <taxon>Cellvibrionales</taxon>
        <taxon>Spongiibacteraceae</taxon>
        <taxon>Zhongshania</taxon>
    </lineage>
</organism>
<evidence type="ECO:0000256" key="9">
    <source>
        <dbReference type="ARBA" id="ARBA00047340"/>
    </source>
</evidence>
<dbReference type="PANTHER" id="PTHR43463:SF1">
    <property type="entry name" value="NICOTINATE-NUCLEOTIDE--DIMETHYLBENZIMIDAZOLE PHOSPHORIBOSYLTRANSFERASE"/>
    <property type="match status" value="1"/>
</dbReference>
<dbReference type="SUPFAM" id="SSF52733">
    <property type="entry name" value="Nicotinate mononucleotide:5,6-dimethylbenzimidazole phosphoribosyltransferase (CobT)"/>
    <property type="match status" value="1"/>
</dbReference>
<dbReference type="AlphaFoldDB" id="A0A5S9N2T9"/>
<dbReference type="GO" id="GO:0009236">
    <property type="term" value="P:cobalamin biosynthetic process"/>
    <property type="evidence" value="ECO:0007669"/>
    <property type="project" value="UniProtKB-UniRule"/>
</dbReference>
<feature type="active site" description="Proton acceptor" evidence="10">
    <location>
        <position position="314"/>
    </location>
</feature>
<evidence type="ECO:0000256" key="6">
    <source>
        <dbReference type="ARBA" id="ARBA00022676"/>
    </source>
</evidence>
<dbReference type="EC" id="2.4.2.21" evidence="3 10"/>
<dbReference type="Gene3D" id="1.10.1610.10">
    <property type="match status" value="1"/>
</dbReference>
<evidence type="ECO:0000256" key="2">
    <source>
        <dbReference type="ARBA" id="ARBA00007110"/>
    </source>
</evidence>
<reference evidence="13 14" key="1">
    <citation type="submission" date="2019-11" db="EMBL/GenBank/DDBJ databases">
        <authorList>
            <person name="Holert J."/>
        </authorList>
    </citation>
    <scope>NUCLEOTIDE SEQUENCE [LARGE SCALE GENOMIC DNA]</scope>
    <source>
        <strain evidence="12">BC3_2A</strain>
        <strain evidence="11">SB11_1A</strain>
    </source>
</reference>
<evidence type="ECO:0000313" key="11">
    <source>
        <dbReference type="EMBL" id="CAA0082972.1"/>
    </source>
</evidence>
<name>A0A5S9N2T9_9GAMM</name>
<evidence type="ECO:0000256" key="3">
    <source>
        <dbReference type="ARBA" id="ARBA00011991"/>
    </source>
</evidence>
<dbReference type="GO" id="GO:0008939">
    <property type="term" value="F:nicotinate-nucleotide-dimethylbenzimidazole phosphoribosyltransferase activity"/>
    <property type="evidence" value="ECO:0007669"/>
    <property type="project" value="UniProtKB-UniRule"/>
</dbReference>
<dbReference type="Proteomes" id="UP000439591">
    <property type="component" value="Unassembled WGS sequence"/>
</dbReference>
<dbReference type="Proteomes" id="UP000435877">
    <property type="component" value="Unassembled WGS sequence"/>
</dbReference>
<gene>
    <name evidence="10 11" type="primary">cobT</name>
    <name evidence="11" type="ORF">IHBHHGIJ_00484</name>
    <name evidence="12" type="ORF">KFEGEMFD_00666</name>
</gene>
<evidence type="ECO:0000256" key="7">
    <source>
        <dbReference type="ARBA" id="ARBA00022679"/>
    </source>
</evidence>
<evidence type="ECO:0000313" key="13">
    <source>
        <dbReference type="Proteomes" id="UP000435877"/>
    </source>
</evidence>
<dbReference type="InterPro" id="IPR017846">
    <property type="entry name" value="Nict_dMeBzImd_PRibTrfase_bact"/>
</dbReference>
<dbReference type="Gene3D" id="3.40.50.10210">
    <property type="match status" value="1"/>
</dbReference>
<comment type="similarity">
    <text evidence="2 10">Belongs to the CobT family.</text>
</comment>
<dbReference type="InterPro" id="IPR003200">
    <property type="entry name" value="Nict_dMeBzImd_PRibTrfase"/>
</dbReference>
<dbReference type="NCBIfam" id="NF000996">
    <property type="entry name" value="PRK00105.1"/>
    <property type="match status" value="1"/>
</dbReference>
<comment type="catalytic activity">
    <reaction evidence="9 10">
        <text>5,6-dimethylbenzimidazole + nicotinate beta-D-ribonucleotide = alpha-ribazole 5'-phosphate + nicotinate + H(+)</text>
        <dbReference type="Rhea" id="RHEA:11196"/>
        <dbReference type="ChEBI" id="CHEBI:15378"/>
        <dbReference type="ChEBI" id="CHEBI:15890"/>
        <dbReference type="ChEBI" id="CHEBI:32544"/>
        <dbReference type="ChEBI" id="CHEBI:57502"/>
        <dbReference type="ChEBI" id="CHEBI:57918"/>
        <dbReference type="EC" id="2.4.2.21"/>
    </reaction>
</comment>
<dbReference type="HAMAP" id="MF_00230">
    <property type="entry name" value="CobT"/>
    <property type="match status" value="1"/>
</dbReference>
<dbReference type="InterPro" id="IPR023195">
    <property type="entry name" value="Nict_dMeBzImd_PRibTrfase_N"/>
</dbReference>
<evidence type="ECO:0000256" key="1">
    <source>
        <dbReference type="ARBA" id="ARBA00005049"/>
    </source>
</evidence>
<proteinExistence type="inferred from homology"/>
<keyword evidence="5 10" id="KW-0169">Cobalamin biosynthesis</keyword>
<evidence type="ECO:0000313" key="14">
    <source>
        <dbReference type="Proteomes" id="UP000439591"/>
    </source>
</evidence>
<comment type="function">
    <text evidence="10">Catalyzes the synthesis of alpha-ribazole-5'-phosphate from nicotinate mononucleotide (NAMN) and 5,6-dimethylbenzimidazole (DMB).</text>
</comment>
<dbReference type="RefSeq" id="WP_159267174.1">
    <property type="nucleotide sequence ID" value="NZ_CACSIK010000001.1"/>
</dbReference>
<dbReference type="EMBL" id="CACSIM010000001">
    <property type="protein sequence ID" value="CAA0083826.1"/>
    <property type="molecule type" value="Genomic_DNA"/>
</dbReference>
<keyword evidence="13" id="KW-1185">Reference proteome</keyword>
<keyword evidence="6 10" id="KW-0328">Glycosyltransferase</keyword>
<protein>
    <recommendedName>
        <fullName evidence="4 10">Nicotinate-nucleotide--dimethylbenzimidazole phosphoribosyltransferase</fullName>
        <shortName evidence="10">NN:DBI PRT</shortName>
        <ecNumber evidence="3 10">2.4.2.21</ecNumber>
    </recommendedName>
    <alternativeName>
        <fullName evidence="8 10">N(1)-alpha-phosphoribosyltransferase</fullName>
    </alternativeName>
</protein>
<sequence>MSHWYEESAPEADEEFRASAQARQASLTKPLGALGRLEDVAIQLSAVQRTLEPHLDKALIAVFAGDHGVTTEGVSAYPQSVTSEMVRNFASGGAAISVLAKAMDAEFKVINVGTVYALEDLPNVIDMRVGAGTQNMCVTEAMTMEQCEEAMIVGRDIIDQAGDIDVFIGGEMGIGNSTSAAALAVAHTRLSAMAMVGRGTGITDQMLAKKSAVVTRAMSRHLPHMKNGMEVLRRIGGYEINALAGAYIRAAQKGIAVVVDGYICTAAAMSAVRINPSIRPWLFFSHCSAEPGHSRLLNKMEAEPLLQLDMRLGEGSGAALALPIMQAACRLQKEMASFEQAGVSRGNS</sequence>
<dbReference type="InterPro" id="IPR036087">
    <property type="entry name" value="Nict_dMeBzImd_PRibTrfase_sf"/>
</dbReference>
<evidence type="ECO:0000256" key="10">
    <source>
        <dbReference type="HAMAP-Rule" id="MF_00230"/>
    </source>
</evidence>
<evidence type="ECO:0000313" key="12">
    <source>
        <dbReference type="EMBL" id="CAA0083826.1"/>
    </source>
</evidence>
<dbReference type="NCBIfam" id="TIGR03160">
    <property type="entry name" value="cobT_DBIPRT"/>
    <property type="match status" value="1"/>
</dbReference>